<dbReference type="Proteomes" id="UP001596157">
    <property type="component" value="Unassembled WGS sequence"/>
</dbReference>
<reference evidence="2" key="1">
    <citation type="journal article" date="2019" name="Int. J. Syst. Evol. Microbiol.">
        <title>The Global Catalogue of Microorganisms (GCM) 10K type strain sequencing project: providing services to taxonomists for standard genome sequencing and annotation.</title>
        <authorList>
            <consortium name="The Broad Institute Genomics Platform"/>
            <consortium name="The Broad Institute Genome Sequencing Center for Infectious Disease"/>
            <person name="Wu L."/>
            <person name="Ma J."/>
        </authorList>
    </citation>
    <scope>NUCLEOTIDE SEQUENCE [LARGE SCALE GENOMIC DNA]</scope>
    <source>
        <strain evidence="2">CCUG 59778</strain>
    </source>
</reference>
<comment type="caution">
    <text evidence="1">The sequence shown here is derived from an EMBL/GenBank/DDBJ whole genome shotgun (WGS) entry which is preliminary data.</text>
</comment>
<gene>
    <name evidence="1" type="ORF">ACFPM7_08825</name>
</gene>
<accession>A0ABW0EMC0</accession>
<evidence type="ECO:0000313" key="1">
    <source>
        <dbReference type="EMBL" id="MFC5287149.1"/>
    </source>
</evidence>
<evidence type="ECO:0008006" key="3">
    <source>
        <dbReference type="Google" id="ProtNLM"/>
    </source>
</evidence>
<dbReference type="InterPro" id="IPR036390">
    <property type="entry name" value="WH_DNA-bd_sf"/>
</dbReference>
<sequence length="196" mass="21408">MRNGSGHTAHYVIESKLTSVSNSNVINQLLAVRGTTELPVIFVTEYVNPALRAACQDNGFSYLDTTGWVHITHENPPLLIRLDGAQRPPRPRGNQATTRLNGPAAGRAIRTLLETTPPIGIRELAQLATSSPAAVSKVMPALASAGAVERDETGAVVRVRRRSLLERWTADYRFTSTNSVTFDYLAPRDCPTCWRG</sequence>
<protein>
    <recommendedName>
        <fullName evidence="3">MarR family protein</fullName>
    </recommendedName>
</protein>
<keyword evidence="2" id="KW-1185">Reference proteome</keyword>
<organism evidence="1 2">
    <name type="scientific">Actinokineospora guangxiensis</name>
    <dbReference type="NCBI Taxonomy" id="1490288"/>
    <lineage>
        <taxon>Bacteria</taxon>
        <taxon>Bacillati</taxon>
        <taxon>Actinomycetota</taxon>
        <taxon>Actinomycetes</taxon>
        <taxon>Pseudonocardiales</taxon>
        <taxon>Pseudonocardiaceae</taxon>
        <taxon>Actinokineospora</taxon>
    </lineage>
</organism>
<evidence type="ECO:0000313" key="2">
    <source>
        <dbReference type="Proteomes" id="UP001596157"/>
    </source>
</evidence>
<dbReference type="RefSeq" id="WP_378245797.1">
    <property type="nucleotide sequence ID" value="NZ_JBHSKF010000003.1"/>
</dbReference>
<proteinExistence type="predicted"/>
<dbReference type="EMBL" id="JBHSKF010000003">
    <property type="protein sequence ID" value="MFC5287149.1"/>
    <property type="molecule type" value="Genomic_DNA"/>
</dbReference>
<dbReference type="SUPFAM" id="SSF46785">
    <property type="entry name" value="Winged helix' DNA-binding domain"/>
    <property type="match status" value="1"/>
</dbReference>
<name>A0ABW0EMC0_9PSEU</name>